<sequence>MHKCDLVRLLNKYIFVIHSKGDSNRHTSNQCVLKKSQQIKKMMRGPKYQQQNIQELCRSKFDDDDDPDIDQNVRVDRFGNPINKQLKFRICFRDEILPSQQVFDVRIVENWKLYNLMEDKEETDACCKQFCQII</sequence>
<keyword evidence="2" id="KW-1185">Reference proteome</keyword>
<organism evidence="1 2">
    <name type="scientific">Paramecium octaurelia</name>
    <dbReference type="NCBI Taxonomy" id="43137"/>
    <lineage>
        <taxon>Eukaryota</taxon>
        <taxon>Sar</taxon>
        <taxon>Alveolata</taxon>
        <taxon>Ciliophora</taxon>
        <taxon>Intramacronucleata</taxon>
        <taxon>Oligohymenophorea</taxon>
        <taxon>Peniculida</taxon>
        <taxon>Parameciidae</taxon>
        <taxon>Paramecium</taxon>
    </lineage>
</organism>
<dbReference type="OrthoDB" id="285342at2759"/>
<evidence type="ECO:0000313" key="2">
    <source>
        <dbReference type="Proteomes" id="UP000683925"/>
    </source>
</evidence>
<reference evidence="1" key="1">
    <citation type="submission" date="2021-01" db="EMBL/GenBank/DDBJ databases">
        <authorList>
            <consortium name="Genoscope - CEA"/>
            <person name="William W."/>
        </authorList>
    </citation>
    <scope>NUCLEOTIDE SEQUENCE</scope>
</reference>
<protein>
    <submittedName>
        <fullName evidence="1">Uncharacterized protein</fullName>
    </submittedName>
</protein>
<name>A0A8S1XJS8_PAROT</name>
<dbReference type="OMA" id="MRGPKYQ"/>
<accession>A0A8S1XJS8</accession>
<dbReference type="AlphaFoldDB" id="A0A8S1XJS8"/>
<gene>
    <name evidence="1" type="ORF">POCTA_138.1.T1240074</name>
</gene>
<proteinExistence type="predicted"/>
<comment type="caution">
    <text evidence="1">The sequence shown here is derived from an EMBL/GenBank/DDBJ whole genome shotgun (WGS) entry which is preliminary data.</text>
</comment>
<evidence type="ECO:0000313" key="1">
    <source>
        <dbReference type="EMBL" id="CAD8201401.1"/>
    </source>
</evidence>
<dbReference type="EMBL" id="CAJJDP010000124">
    <property type="protein sequence ID" value="CAD8201401.1"/>
    <property type="molecule type" value="Genomic_DNA"/>
</dbReference>
<dbReference type="Proteomes" id="UP000683925">
    <property type="component" value="Unassembled WGS sequence"/>
</dbReference>